<dbReference type="RefSeq" id="XP_013181092.1">
    <property type="nucleotide sequence ID" value="XM_013325638.1"/>
</dbReference>
<sequence length="495" mass="56654">MRLLILQLIKKIIKGIFKTVNKVLKQFLRKTMNCLKLERTNLMRSKSLDFLNILHNGSHNSVKTFHKLTNKEYKGINSIDTLAEEEDHSVLTDSSMEGSSRSNEYLHTLEQKIEKLSDYLLDQEKILTDIKTELKLNNSFYNLALAGINTDLAKNCDTEDCNRPENSDVRAKNLLCALKPKDMQRLERDIKEVLSKFLQSDDLKEQLVSATQQCVQEAIRSSLSDSLSAHYLPTLERSQRHLLNHVTNVIRESFRELEDNTKLLSTSVHRRTKNLRRTLQEHQSLLDEADGKLLRDLKRALQEILHEELRLWRENLFDVLFTQSRAQHVSNEDDVSSTTSSFVPSSPPQPPDPKKSIIDQLLKSAEIHNLMRAGEVNSSFERALNAADLTLVMAACRAAEPARLFAPPCRLRQPVLLSLLQQLATDMVHDTQLKCRYLEDAIINLNPCDKVTRSHLPMVVKEVRGHLTKFLTDYPNHVASRRVTLIIMAANNLLS</sequence>
<dbReference type="FunFam" id="1.10.220.100:FF:000001">
    <property type="entry name" value="Enhancer of mRNA-decapping protein 4"/>
    <property type="match status" value="1"/>
</dbReference>
<evidence type="ECO:0000313" key="9">
    <source>
        <dbReference type="RefSeq" id="XP_013181092.1"/>
    </source>
</evidence>
<dbReference type="InterPro" id="IPR049404">
    <property type="entry name" value="EDC4_C"/>
</dbReference>
<proteinExistence type="inferred from homology"/>
<feature type="region of interest" description="Disordered" evidence="7">
    <location>
        <begin position="328"/>
        <end position="356"/>
    </location>
</feature>
<dbReference type="AlphaFoldDB" id="A0AAJ7EKM7"/>
<evidence type="ECO:0000256" key="2">
    <source>
        <dbReference type="ARBA" id="ARBA00009639"/>
    </source>
</evidence>
<evidence type="ECO:0000256" key="5">
    <source>
        <dbReference type="ARBA" id="ARBA00022737"/>
    </source>
</evidence>
<dbReference type="PANTHER" id="PTHR15598:SF5">
    <property type="entry name" value="ENHANCER OF MRNA-DECAPPING PROTEIN 4"/>
    <property type="match status" value="1"/>
</dbReference>
<evidence type="ECO:0000256" key="1">
    <source>
        <dbReference type="ARBA" id="ARBA00004201"/>
    </source>
</evidence>
<keyword evidence="5" id="KW-0677">Repeat</keyword>
<dbReference type="GeneID" id="106127541"/>
<dbReference type="GO" id="GO:0000932">
    <property type="term" value="C:P-body"/>
    <property type="evidence" value="ECO:0007669"/>
    <property type="project" value="UniProtKB-SubCell"/>
</dbReference>
<dbReference type="Gene3D" id="1.10.220.100">
    <property type="entry name" value="conserved c-terminal region of ge- 1"/>
    <property type="match status" value="1"/>
</dbReference>
<gene>
    <name evidence="9" type="primary">LOC106127541</name>
</gene>
<feature type="domain" description="Enhancer of mRNA-decapping protein 4 C-terminal" evidence="8">
    <location>
        <begin position="367"/>
        <end position="485"/>
    </location>
</feature>
<reference evidence="9" key="1">
    <citation type="submission" date="2025-08" db="UniProtKB">
        <authorList>
            <consortium name="RefSeq"/>
        </authorList>
    </citation>
    <scope>IDENTIFICATION</scope>
</reference>
<organism evidence="9">
    <name type="scientific">Papilio xuthus</name>
    <name type="common">Asian swallowtail butterfly</name>
    <dbReference type="NCBI Taxonomy" id="66420"/>
    <lineage>
        <taxon>Eukaryota</taxon>
        <taxon>Metazoa</taxon>
        <taxon>Ecdysozoa</taxon>
        <taxon>Arthropoda</taxon>
        <taxon>Hexapoda</taxon>
        <taxon>Insecta</taxon>
        <taxon>Pterygota</taxon>
        <taxon>Neoptera</taxon>
        <taxon>Endopterygota</taxon>
        <taxon>Lepidoptera</taxon>
        <taxon>Glossata</taxon>
        <taxon>Ditrysia</taxon>
        <taxon>Papilionoidea</taxon>
        <taxon>Papilionidae</taxon>
        <taxon>Papilioninae</taxon>
        <taxon>Papilio</taxon>
    </lineage>
</organism>
<dbReference type="PANTHER" id="PTHR15598">
    <property type="entry name" value="ENHANCER OF MRNA-DECAPPING PROTEIN 4"/>
    <property type="match status" value="1"/>
</dbReference>
<dbReference type="GO" id="GO:0031087">
    <property type="term" value="P:deadenylation-independent decapping of nuclear-transcribed mRNA"/>
    <property type="evidence" value="ECO:0007669"/>
    <property type="project" value="InterPro"/>
</dbReference>
<dbReference type="InterPro" id="IPR044938">
    <property type="entry name" value="EDC4_C_sf"/>
</dbReference>
<keyword evidence="6" id="KW-0175">Coiled coil</keyword>
<keyword evidence="4" id="KW-0853">WD repeat</keyword>
<dbReference type="Pfam" id="PF21289">
    <property type="entry name" value="EDC4_C"/>
    <property type="match status" value="1"/>
</dbReference>
<comment type="similarity">
    <text evidence="2">Belongs to the WD repeat EDC4 family.</text>
</comment>
<protein>
    <submittedName>
        <fullName evidence="9">Enhancer of mRNA-decapping protein 4-like isoform X1</fullName>
    </submittedName>
</protein>
<keyword evidence="3" id="KW-0963">Cytoplasm</keyword>
<dbReference type="Proteomes" id="UP000694872">
    <property type="component" value="Unplaced"/>
</dbReference>
<accession>A0AAJ7EKM7</accession>
<evidence type="ECO:0000256" key="3">
    <source>
        <dbReference type="ARBA" id="ARBA00022490"/>
    </source>
</evidence>
<evidence type="ECO:0000256" key="7">
    <source>
        <dbReference type="SAM" id="MobiDB-lite"/>
    </source>
</evidence>
<dbReference type="InterPro" id="IPR045152">
    <property type="entry name" value="EDC4-like"/>
</dbReference>
<evidence type="ECO:0000256" key="4">
    <source>
        <dbReference type="ARBA" id="ARBA00022574"/>
    </source>
</evidence>
<name>A0AAJ7EKM7_PAPXU</name>
<evidence type="ECO:0000256" key="6">
    <source>
        <dbReference type="ARBA" id="ARBA00023054"/>
    </source>
</evidence>
<dbReference type="KEGG" id="pxu:106127541"/>
<evidence type="ECO:0000259" key="8">
    <source>
        <dbReference type="Pfam" id="PF21289"/>
    </source>
</evidence>
<dbReference type="Gene3D" id="6.10.140.270">
    <property type="match status" value="1"/>
</dbReference>
<comment type="subcellular location">
    <subcellularLocation>
        <location evidence="1">Cytoplasm</location>
        <location evidence="1">P-body</location>
    </subcellularLocation>
</comment>